<name>A0A5A7PQ71_STRAF</name>
<accession>A0A5A7PQ71</accession>
<dbReference type="Proteomes" id="UP000325081">
    <property type="component" value="Unassembled WGS sequence"/>
</dbReference>
<dbReference type="GO" id="GO:0003676">
    <property type="term" value="F:nucleic acid binding"/>
    <property type="evidence" value="ECO:0007669"/>
    <property type="project" value="InterPro"/>
</dbReference>
<keyword evidence="3" id="KW-1185">Reference proteome</keyword>
<proteinExistence type="predicted"/>
<dbReference type="InterPro" id="IPR043502">
    <property type="entry name" value="DNA/RNA_pol_sf"/>
</dbReference>
<dbReference type="EMBL" id="BKCP01004960">
    <property type="protein sequence ID" value="GER34798.1"/>
    <property type="molecule type" value="Genomic_DNA"/>
</dbReference>
<dbReference type="InterPro" id="IPR041577">
    <property type="entry name" value="RT_RNaseH_2"/>
</dbReference>
<dbReference type="OrthoDB" id="1712951at2759"/>
<evidence type="ECO:0000313" key="2">
    <source>
        <dbReference type="EMBL" id="GER34798.1"/>
    </source>
</evidence>
<sequence length="430" mass="48982">MFKGQIGRNMEVYVDDMLVKSRKVEDHVANLRETLATLWQFGMTLNLAKCKFGVRLGKFLGYLVTERGIEVNSENVRAVMEMQTPRSLWEVQIHTGHLAGLSRFIAQSAQKSFPFFKDLKKGSHFEWTSQAQHAFERLKEFLAELPLLTKLEPGDILVIYLPVGHEAISSVLIKEEQRQQKPIYYASQILQGTKRQYSDVEKAAFALISTTRKLRPYFLAHKVMAQTNYPLKNTLGRGSASGRMVKWAVELGEYNVHFEECTVGVVVRPWIVYIDGSSEIGEAGLGILVVTTEKDHLEYAVKLSFRVSNNEAQYDAFIKGIQLVLKEGARQGRPTFENGHVTCLLPITLMDMTRSTLDLVLEVEEQRDWRSSLIQWLQEPVAGKDIRDDPMKAMAQDLVRKCKKCQQHGPLIHRSAENMVPISWPVPFTQ</sequence>
<comment type="caution">
    <text evidence="2">The sequence shown here is derived from an EMBL/GenBank/DDBJ whole genome shotgun (WGS) entry which is preliminary data.</text>
</comment>
<dbReference type="InterPro" id="IPR043128">
    <property type="entry name" value="Rev_trsase/Diguanyl_cyclase"/>
</dbReference>
<dbReference type="Pfam" id="PF00078">
    <property type="entry name" value="RVT_1"/>
    <property type="match status" value="1"/>
</dbReference>
<evidence type="ECO:0000259" key="1">
    <source>
        <dbReference type="PROSITE" id="PS50878"/>
    </source>
</evidence>
<gene>
    <name evidence="2" type="ORF">STAS_11051</name>
</gene>
<dbReference type="Gene3D" id="3.30.70.270">
    <property type="match status" value="2"/>
</dbReference>
<dbReference type="PROSITE" id="PS50878">
    <property type="entry name" value="RT_POL"/>
    <property type="match status" value="1"/>
</dbReference>
<protein>
    <submittedName>
        <fullName evidence="2">Pol polyprotein</fullName>
    </submittedName>
</protein>
<dbReference type="SUPFAM" id="SSF56672">
    <property type="entry name" value="DNA/RNA polymerases"/>
    <property type="match status" value="1"/>
</dbReference>
<dbReference type="PANTHER" id="PTHR48475">
    <property type="entry name" value="RIBONUCLEASE H"/>
    <property type="match status" value="1"/>
</dbReference>
<dbReference type="Pfam" id="PF17919">
    <property type="entry name" value="RT_RNaseH_2"/>
    <property type="match status" value="1"/>
</dbReference>
<feature type="domain" description="Reverse transcriptase" evidence="1">
    <location>
        <begin position="1"/>
        <end position="64"/>
    </location>
</feature>
<dbReference type="InterPro" id="IPR036397">
    <property type="entry name" value="RNaseH_sf"/>
</dbReference>
<dbReference type="InterPro" id="IPR012337">
    <property type="entry name" value="RNaseH-like_sf"/>
</dbReference>
<dbReference type="InterPro" id="IPR000477">
    <property type="entry name" value="RT_dom"/>
</dbReference>
<reference evidence="3" key="1">
    <citation type="journal article" date="2019" name="Curr. Biol.">
        <title>Genome Sequence of Striga asiatica Provides Insight into the Evolution of Plant Parasitism.</title>
        <authorList>
            <person name="Yoshida S."/>
            <person name="Kim S."/>
            <person name="Wafula E.K."/>
            <person name="Tanskanen J."/>
            <person name="Kim Y.M."/>
            <person name="Honaas L."/>
            <person name="Yang Z."/>
            <person name="Spallek T."/>
            <person name="Conn C.E."/>
            <person name="Ichihashi Y."/>
            <person name="Cheong K."/>
            <person name="Cui S."/>
            <person name="Der J.P."/>
            <person name="Gundlach H."/>
            <person name="Jiao Y."/>
            <person name="Hori C."/>
            <person name="Ishida J.K."/>
            <person name="Kasahara H."/>
            <person name="Kiba T."/>
            <person name="Kim M.S."/>
            <person name="Koo N."/>
            <person name="Laohavisit A."/>
            <person name="Lee Y.H."/>
            <person name="Lumba S."/>
            <person name="McCourt P."/>
            <person name="Mortimer J.C."/>
            <person name="Mutuku J.M."/>
            <person name="Nomura T."/>
            <person name="Sasaki-Sekimoto Y."/>
            <person name="Seto Y."/>
            <person name="Wang Y."/>
            <person name="Wakatake T."/>
            <person name="Sakakibara H."/>
            <person name="Demura T."/>
            <person name="Yamaguchi S."/>
            <person name="Yoneyama K."/>
            <person name="Manabe R.I."/>
            <person name="Nelson D.C."/>
            <person name="Schulman A.H."/>
            <person name="Timko M.P."/>
            <person name="dePamphilis C.W."/>
            <person name="Choi D."/>
            <person name="Shirasu K."/>
        </authorList>
    </citation>
    <scope>NUCLEOTIDE SEQUENCE [LARGE SCALE GENOMIC DNA]</scope>
    <source>
        <strain evidence="3">cv. UVA1</strain>
    </source>
</reference>
<dbReference type="AlphaFoldDB" id="A0A5A7PQ71"/>
<dbReference type="PANTHER" id="PTHR48475:SF2">
    <property type="entry name" value="RIBONUCLEASE H"/>
    <property type="match status" value="1"/>
</dbReference>
<evidence type="ECO:0000313" key="3">
    <source>
        <dbReference type="Proteomes" id="UP000325081"/>
    </source>
</evidence>
<dbReference type="Gene3D" id="3.30.420.10">
    <property type="entry name" value="Ribonuclease H-like superfamily/Ribonuclease H"/>
    <property type="match status" value="1"/>
</dbReference>
<dbReference type="SUPFAM" id="SSF53098">
    <property type="entry name" value="Ribonuclease H-like"/>
    <property type="match status" value="1"/>
</dbReference>
<organism evidence="2 3">
    <name type="scientific">Striga asiatica</name>
    <name type="common">Asiatic witchweed</name>
    <name type="synonym">Buchnera asiatica</name>
    <dbReference type="NCBI Taxonomy" id="4170"/>
    <lineage>
        <taxon>Eukaryota</taxon>
        <taxon>Viridiplantae</taxon>
        <taxon>Streptophyta</taxon>
        <taxon>Embryophyta</taxon>
        <taxon>Tracheophyta</taxon>
        <taxon>Spermatophyta</taxon>
        <taxon>Magnoliopsida</taxon>
        <taxon>eudicotyledons</taxon>
        <taxon>Gunneridae</taxon>
        <taxon>Pentapetalae</taxon>
        <taxon>asterids</taxon>
        <taxon>lamiids</taxon>
        <taxon>Lamiales</taxon>
        <taxon>Orobanchaceae</taxon>
        <taxon>Buchnereae</taxon>
        <taxon>Striga</taxon>
    </lineage>
</organism>